<protein>
    <submittedName>
        <fullName evidence="1">Uncharacterized protein</fullName>
    </submittedName>
</protein>
<dbReference type="Proteomes" id="UP000299102">
    <property type="component" value="Unassembled WGS sequence"/>
</dbReference>
<keyword evidence="2" id="KW-1185">Reference proteome</keyword>
<sequence length="85" mass="9403">MGGGDHLLFEGSPARLAFEKAIKNCRPTGSYSTDRQAPGAKSKRRVATSADFYCRRPRSYKNLLRAGPGWVEPCLPPRARSPRPD</sequence>
<gene>
    <name evidence="1" type="ORF">EVAR_83532_1</name>
</gene>
<proteinExistence type="predicted"/>
<evidence type="ECO:0000313" key="1">
    <source>
        <dbReference type="EMBL" id="GBP85919.1"/>
    </source>
</evidence>
<dbReference type="EMBL" id="BGZK01001768">
    <property type="protein sequence ID" value="GBP85919.1"/>
    <property type="molecule type" value="Genomic_DNA"/>
</dbReference>
<reference evidence="1 2" key="1">
    <citation type="journal article" date="2019" name="Commun. Biol.">
        <title>The bagworm genome reveals a unique fibroin gene that provides high tensile strength.</title>
        <authorList>
            <person name="Kono N."/>
            <person name="Nakamura H."/>
            <person name="Ohtoshi R."/>
            <person name="Tomita M."/>
            <person name="Numata K."/>
            <person name="Arakawa K."/>
        </authorList>
    </citation>
    <scope>NUCLEOTIDE SEQUENCE [LARGE SCALE GENOMIC DNA]</scope>
</reference>
<name>A0A4C1ZG66_EUMVA</name>
<dbReference type="AlphaFoldDB" id="A0A4C1ZG66"/>
<accession>A0A4C1ZG66</accession>
<organism evidence="1 2">
    <name type="scientific">Eumeta variegata</name>
    <name type="common">Bagworm moth</name>
    <name type="synonym">Eumeta japonica</name>
    <dbReference type="NCBI Taxonomy" id="151549"/>
    <lineage>
        <taxon>Eukaryota</taxon>
        <taxon>Metazoa</taxon>
        <taxon>Ecdysozoa</taxon>
        <taxon>Arthropoda</taxon>
        <taxon>Hexapoda</taxon>
        <taxon>Insecta</taxon>
        <taxon>Pterygota</taxon>
        <taxon>Neoptera</taxon>
        <taxon>Endopterygota</taxon>
        <taxon>Lepidoptera</taxon>
        <taxon>Glossata</taxon>
        <taxon>Ditrysia</taxon>
        <taxon>Tineoidea</taxon>
        <taxon>Psychidae</taxon>
        <taxon>Oiketicinae</taxon>
        <taxon>Eumeta</taxon>
    </lineage>
</organism>
<comment type="caution">
    <text evidence="1">The sequence shown here is derived from an EMBL/GenBank/DDBJ whole genome shotgun (WGS) entry which is preliminary data.</text>
</comment>
<evidence type="ECO:0000313" key="2">
    <source>
        <dbReference type="Proteomes" id="UP000299102"/>
    </source>
</evidence>